<organism evidence="1 2">
    <name type="scientific">Inconstantimicrobium mannanitabidum</name>
    <dbReference type="NCBI Taxonomy" id="1604901"/>
    <lineage>
        <taxon>Bacteria</taxon>
        <taxon>Bacillati</taxon>
        <taxon>Bacillota</taxon>
        <taxon>Clostridia</taxon>
        <taxon>Eubacteriales</taxon>
        <taxon>Clostridiaceae</taxon>
        <taxon>Inconstantimicrobium</taxon>
    </lineage>
</organism>
<evidence type="ECO:0000313" key="1">
    <source>
        <dbReference type="EMBL" id="GKX66990.1"/>
    </source>
</evidence>
<evidence type="ECO:0000313" key="2">
    <source>
        <dbReference type="Proteomes" id="UP001058074"/>
    </source>
</evidence>
<protein>
    <submittedName>
        <fullName evidence="1">Uncharacterized protein</fullName>
    </submittedName>
</protein>
<accession>A0ACB5RCK4</accession>
<dbReference type="Proteomes" id="UP001058074">
    <property type="component" value="Unassembled WGS sequence"/>
</dbReference>
<name>A0ACB5RCK4_9CLOT</name>
<reference evidence="1" key="1">
    <citation type="journal article" date="2025" name="Int. J. Syst. Evol. Microbiol.">
        <title>Inconstantimicrobium mannanitabidum sp. nov., a novel member of the family Clostridiaceae isolated from anoxic soil under the treatment of reductive soil disinfestation.</title>
        <authorList>
            <person name="Ueki A."/>
            <person name="Tonouchi A."/>
            <person name="Honma S."/>
            <person name="Kaku N."/>
            <person name="Ueki K."/>
        </authorList>
    </citation>
    <scope>NUCLEOTIDE SEQUENCE</scope>
    <source>
        <strain evidence="1">TW13</strain>
    </source>
</reference>
<proteinExistence type="predicted"/>
<comment type="caution">
    <text evidence="1">The sequence shown here is derived from an EMBL/GenBank/DDBJ whole genome shotgun (WGS) entry which is preliminary data.</text>
</comment>
<keyword evidence="2" id="KW-1185">Reference proteome</keyword>
<gene>
    <name evidence="1" type="ORF">rsdtw13_22480</name>
</gene>
<sequence length="622" mass="71906">MDILNLRIIDAILLISIMINVVLFAIVLIMLKNSKVLNKNNQDNNVPVKFCDSVEKVDSLISLEERYKKNSEFLLSSINSFSIEVSCLDRTIRFNESVPQFFVDHVEDNTISFDNFMNLVVEEDKDKLRSIYMSLEKLEKIDSGIEFRIKSNNQVFWLKFSLNINHSVDADRNNIFGVLSDNSELKEKENKIIYMDYYDTATSLYNKKYLKKCIVEYIQQNENTTAGIIFVDLDNFKYINDTFGHDYGDDLLKNVAKELKKVINKSNLLSRFGGDEFVVFLPEINNILEVEKLAERIMRMFNDNHMRVSDDMMPLTASMGLALYPSDGSDYKVLLRNADAALNRAKNSGKNRYQIFNNEIYNEMKREYEIEKELTKALERNELYVEFQPKVGLSEKRIIGFEALIRWESAKLGKVSPVEFIPVAEYSRLIVPIGRFVIEETVKKCYELIQHGYDDFNIALNLSEIQLRDSEIVNDFINITNMYGVSPKYVEIEITESLLMKSIDKNIEILVKLKELGFSIVLDDFGTGYSSLNYLTRLPIDVLKIDRSFVNDILESTKSRCIVEKIIELSHNLGIKVVAEGVEEKDQVEYLRSILCDFVQGYYYSKPISFQKAVALMDSLSI</sequence>
<dbReference type="EMBL" id="BROD01000001">
    <property type="protein sequence ID" value="GKX66990.1"/>
    <property type="molecule type" value="Genomic_DNA"/>
</dbReference>